<proteinExistence type="predicted"/>
<dbReference type="Proteomes" id="UP000011591">
    <property type="component" value="Unassembled WGS sequence"/>
</dbReference>
<keyword evidence="2" id="KW-1185">Reference proteome</keyword>
<dbReference type="EMBL" id="AOIP01000031">
    <property type="protein sequence ID" value="ELZ04669.1"/>
    <property type="molecule type" value="Genomic_DNA"/>
</dbReference>
<evidence type="ECO:0000313" key="2">
    <source>
        <dbReference type="Proteomes" id="UP000011591"/>
    </source>
</evidence>
<comment type="caution">
    <text evidence="1">The sequence shown here is derived from an EMBL/GenBank/DDBJ whole genome shotgun (WGS) entry which is preliminary data.</text>
</comment>
<dbReference type="AlphaFoldDB" id="M0B4U5"/>
<accession>M0B4U5</accession>
<name>M0B4U5_9EURY</name>
<protein>
    <submittedName>
        <fullName evidence="1">Uncharacterized protein</fullName>
    </submittedName>
</protein>
<sequence>MRFAVELGDRHLLRTVSEAAVRRRRESHREDETAQKRGRAVGFDRWTRVQVSVSMIDLARLGNGGSTPGRRR</sequence>
<reference evidence="1 2" key="1">
    <citation type="journal article" date="2014" name="PLoS Genet.">
        <title>Phylogenetically driven sequencing of extremely halophilic archaea reveals strategies for static and dynamic osmo-response.</title>
        <authorList>
            <person name="Becker E.A."/>
            <person name="Seitzer P.M."/>
            <person name="Tritt A."/>
            <person name="Larsen D."/>
            <person name="Krusor M."/>
            <person name="Yao A.I."/>
            <person name="Wu D."/>
            <person name="Madern D."/>
            <person name="Eisen J.A."/>
            <person name="Darling A.E."/>
            <person name="Facciotti M.T."/>
        </authorList>
    </citation>
    <scope>NUCLEOTIDE SEQUENCE [LARGE SCALE GENOMIC DNA]</scope>
    <source>
        <strain evidence="1 2">DSM 13077</strain>
    </source>
</reference>
<organism evidence="1 2">
    <name type="scientific">Natrialba aegyptia DSM 13077</name>
    <dbReference type="NCBI Taxonomy" id="1227491"/>
    <lineage>
        <taxon>Archaea</taxon>
        <taxon>Methanobacteriati</taxon>
        <taxon>Methanobacteriota</taxon>
        <taxon>Stenosarchaea group</taxon>
        <taxon>Halobacteria</taxon>
        <taxon>Halobacteriales</taxon>
        <taxon>Natrialbaceae</taxon>
        <taxon>Natrialba</taxon>
    </lineage>
</organism>
<gene>
    <name evidence="1" type="ORF">C480_14191</name>
</gene>
<evidence type="ECO:0000313" key="1">
    <source>
        <dbReference type="EMBL" id="ELZ04669.1"/>
    </source>
</evidence>